<keyword evidence="1" id="KW-0472">Membrane</keyword>
<reference evidence="3" key="3">
    <citation type="submission" date="2020-02" db="EMBL/GenBank/DDBJ databases">
        <authorList>
            <person name="Matsumoto Y."/>
            <person name="Motooka D."/>
            <person name="Nakamura S."/>
        </authorList>
    </citation>
    <scope>NUCLEOTIDE SEQUENCE</scope>
    <source>
        <strain evidence="3">JCM 6377</strain>
    </source>
</reference>
<keyword evidence="5" id="KW-1185">Reference proteome</keyword>
<comment type="caution">
    <text evidence="4">The sequence shown here is derived from an EMBL/GenBank/DDBJ whole genome shotgun (WGS) entry which is preliminary data.</text>
</comment>
<keyword evidence="1" id="KW-1133">Transmembrane helix</keyword>
<reference evidence="4 5" key="1">
    <citation type="submission" date="2017-10" db="EMBL/GenBank/DDBJ databases">
        <title>The new phylogeny of genus Mycobacterium.</title>
        <authorList>
            <person name="Tortoli E."/>
            <person name="Trovato A."/>
            <person name="Cirillo D.M."/>
        </authorList>
    </citation>
    <scope>NUCLEOTIDE SEQUENCE [LARGE SCALE GENOMIC DNA]</scope>
    <source>
        <strain evidence="4 5">CCUG37673</strain>
    </source>
</reference>
<feature type="transmembrane region" description="Helical" evidence="1">
    <location>
        <begin position="12"/>
        <end position="37"/>
    </location>
</feature>
<dbReference type="Proteomes" id="UP000465302">
    <property type="component" value="Unassembled WGS sequence"/>
</dbReference>
<dbReference type="EMBL" id="PDCP01000031">
    <property type="protein sequence ID" value="PEG36801.1"/>
    <property type="molecule type" value="Genomic_DNA"/>
</dbReference>
<evidence type="ECO:0000256" key="1">
    <source>
        <dbReference type="SAM" id="Phobius"/>
    </source>
</evidence>
<dbReference type="InterPro" id="IPR018649">
    <property type="entry name" value="SHOCT"/>
</dbReference>
<gene>
    <name evidence="4" type="ORF">CQY20_17770</name>
    <name evidence="3" type="ORF">MAGR_21570</name>
</gene>
<dbReference type="Pfam" id="PF09851">
    <property type="entry name" value="SHOCT"/>
    <property type="match status" value="1"/>
</dbReference>
<keyword evidence="1" id="KW-0812">Transmembrane</keyword>
<evidence type="ECO:0000313" key="4">
    <source>
        <dbReference type="EMBL" id="PEG36801.1"/>
    </source>
</evidence>
<reference evidence="3 6" key="2">
    <citation type="journal article" date="2019" name="Emerg. Microbes Infect.">
        <title>Comprehensive subspecies identification of 175 nontuberculous mycobacteria species based on 7547 genomic profiles.</title>
        <authorList>
            <person name="Matsumoto Y."/>
            <person name="Kinjo T."/>
            <person name="Motooka D."/>
            <person name="Nabeya D."/>
            <person name="Jung N."/>
            <person name="Uechi K."/>
            <person name="Horii T."/>
            <person name="Iida T."/>
            <person name="Fujita J."/>
            <person name="Nakamura S."/>
        </authorList>
    </citation>
    <scope>NUCLEOTIDE SEQUENCE [LARGE SCALE GENOMIC DNA]</scope>
    <source>
        <strain evidence="3 6">JCM 6377</strain>
    </source>
</reference>
<evidence type="ECO:0000313" key="6">
    <source>
        <dbReference type="Proteomes" id="UP000465302"/>
    </source>
</evidence>
<dbReference type="EMBL" id="BLKS01000001">
    <property type="protein sequence ID" value="GFG50716.1"/>
    <property type="molecule type" value="Genomic_DNA"/>
</dbReference>
<dbReference type="Proteomes" id="UP000220914">
    <property type="component" value="Unassembled WGS sequence"/>
</dbReference>
<evidence type="ECO:0000313" key="3">
    <source>
        <dbReference type="EMBL" id="GFG50716.1"/>
    </source>
</evidence>
<evidence type="ECO:0000259" key="2">
    <source>
        <dbReference type="Pfam" id="PF09851"/>
    </source>
</evidence>
<feature type="transmembrane region" description="Helical" evidence="1">
    <location>
        <begin position="152"/>
        <end position="175"/>
    </location>
</feature>
<feature type="domain" description="SHOCT" evidence="2">
    <location>
        <begin position="208"/>
        <end position="235"/>
    </location>
</feature>
<dbReference type="AlphaFoldDB" id="A0A2A7MZT2"/>
<organism evidence="4 5">
    <name type="scientific">Mycolicibacterium agri</name>
    <name type="common">Mycobacterium agri</name>
    <dbReference type="NCBI Taxonomy" id="36811"/>
    <lineage>
        <taxon>Bacteria</taxon>
        <taxon>Bacillati</taxon>
        <taxon>Actinomycetota</taxon>
        <taxon>Actinomycetes</taxon>
        <taxon>Mycobacteriales</taxon>
        <taxon>Mycobacteriaceae</taxon>
        <taxon>Mycolicibacterium</taxon>
    </lineage>
</organism>
<protein>
    <recommendedName>
        <fullName evidence="2">SHOCT domain-containing protein</fullName>
    </recommendedName>
</protein>
<name>A0A2A7MZT2_MYCAG</name>
<sequence length="240" mass="25815">MTGGRTAPRILIAVSVLTLVVAVVGFVVTLVLNAFVFDKYNAYGEVPIPGTGQVHLPEGQATVSFHTQTIGSTSGGLPVPPLELGIDPPDGVPEPQIIESYGTTTTINNDAHVRVWRMEVAAEATYNITAGGQVDGYINPRLAFGHDASRWWLVWMFAGLFVVGAIALAASITWAMRRGRRPSPAGAPQATFDLSDPYTPSADGIRFEQLRHLSALRDSGALTEEEFQAEKRRLMNWGAG</sequence>
<accession>A0A2A7MZT2</accession>
<dbReference type="RefSeq" id="WP_097941401.1">
    <property type="nucleotide sequence ID" value="NZ_BLKS01000001.1"/>
</dbReference>
<dbReference type="OrthoDB" id="5996503at2"/>
<evidence type="ECO:0000313" key="5">
    <source>
        <dbReference type="Proteomes" id="UP000220914"/>
    </source>
</evidence>
<proteinExistence type="predicted"/>